<dbReference type="InterPro" id="IPR054333">
    <property type="entry name" value="REase-ARP-assoc"/>
</dbReference>
<comment type="caution">
    <text evidence="1">The sequence shown here is derived from an EMBL/GenBank/DDBJ whole genome shotgun (WGS) entry which is preliminary data.</text>
</comment>
<keyword evidence="2" id="KW-1185">Reference proteome</keyword>
<evidence type="ECO:0000313" key="1">
    <source>
        <dbReference type="EMBL" id="MDZ5456086.1"/>
    </source>
</evidence>
<reference evidence="1 2" key="1">
    <citation type="submission" date="2023-11" db="EMBL/GenBank/DDBJ databases">
        <title>Draft genome of Azohydromonas lata strain H1 (DSM1123), a polyhydroxyalkanoate producer.</title>
        <authorList>
            <person name="Traversa D."/>
            <person name="D'Addabbo P."/>
            <person name="Pazzani C."/>
            <person name="Manzari C."/>
            <person name="Chiara M."/>
            <person name="Scrascia M."/>
        </authorList>
    </citation>
    <scope>NUCLEOTIDE SEQUENCE [LARGE SCALE GENOMIC DNA]</scope>
    <source>
        <strain evidence="1 2">H1</strain>
    </source>
</reference>
<evidence type="ECO:0000313" key="2">
    <source>
        <dbReference type="Proteomes" id="UP001293718"/>
    </source>
</evidence>
<dbReference type="Pfam" id="PF22558">
    <property type="entry name" value="REase-ARP"/>
    <property type="match status" value="1"/>
</dbReference>
<gene>
    <name evidence="1" type="ORF">SM757_05825</name>
</gene>
<accession>A0ABU5IAF3</accession>
<dbReference type="Proteomes" id="UP001293718">
    <property type="component" value="Unassembled WGS sequence"/>
</dbReference>
<dbReference type="EMBL" id="JAXOJX010000006">
    <property type="protein sequence ID" value="MDZ5456086.1"/>
    <property type="molecule type" value="Genomic_DNA"/>
</dbReference>
<sequence length="321" mass="37116">MQHPTNSKKRALQWPLLKQKKFSEMLRLAAADWFKSKKLPTHTHMPYCLGEWEQWPSNLILPEVADYIQKQREAASEKKSPFPLHKYLHHGMSSQAMAFNLIGPLITRQDYSPLISLLKSKNVEGASEIAEAVFEYEDRKVFNEDAGQPTSIDIALKDKNGQPFIFIESKFDERAFGGCSVFGLGDCSGASPIGFEDDCFLHFIGRKYWPLMSKHGITDQLKNERQCIFAMHYQFFREILFSIEKNGTFVLLSDERSPVFSSRTGEDRRSLMPFLTSFLPEELKSRVVAISTQELVREIEHNPRHEDWIPEFKRKYAMNAL</sequence>
<organism evidence="1 2">
    <name type="scientific">Azohydromonas lata</name>
    <dbReference type="NCBI Taxonomy" id="45677"/>
    <lineage>
        <taxon>Bacteria</taxon>
        <taxon>Pseudomonadati</taxon>
        <taxon>Pseudomonadota</taxon>
        <taxon>Betaproteobacteria</taxon>
        <taxon>Burkholderiales</taxon>
        <taxon>Sphaerotilaceae</taxon>
        <taxon>Azohydromonas</taxon>
    </lineage>
</organism>
<name>A0ABU5IAF3_9BURK</name>
<protein>
    <submittedName>
        <fullName evidence="1">Uncharacterized protein</fullName>
    </submittedName>
</protein>
<dbReference type="RefSeq" id="WP_322464744.1">
    <property type="nucleotide sequence ID" value="NZ_JAXOJX010000006.1"/>
</dbReference>
<proteinExistence type="predicted"/>